<gene>
    <name evidence="1" type="ORF">GALL_523000</name>
</gene>
<dbReference type="EMBL" id="MLJW01006815">
    <property type="protein sequence ID" value="OIQ66134.1"/>
    <property type="molecule type" value="Genomic_DNA"/>
</dbReference>
<organism evidence="1">
    <name type="scientific">mine drainage metagenome</name>
    <dbReference type="NCBI Taxonomy" id="410659"/>
    <lineage>
        <taxon>unclassified sequences</taxon>
        <taxon>metagenomes</taxon>
        <taxon>ecological metagenomes</taxon>
    </lineage>
</organism>
<sequence>MATLRNSNSDQDILQFFPGIKALRDEIAEANRAVVAVIQSVADRGDPALAALFGIEPGAMADLQRARSSDFNEAIRSGVPLFSLRFTHPDVLSALRHDLGADSVLQALLRSMPTPEVPRGA</sequence>
<evidence type="ECO:0000313" key="1">
    <source>
        <dbReference type="EMBL" id="OIQ66134.1"/>
    </source>
</evidence>
<proteinExistence type="predicted"/>
<reference evidence="1" key="1">
    <citation type="submission" date="2016-10" db="EMBL/GenBank/DDBJ databases">
        <title>Sequence of Gallionella enrichment culture.</title>
        <authorList>
            <person name="Poehlein A."/>
            <person name="Muehling M."/>
            <person name="Daniel R."/>
        </authorList>
    </citation>
    <scope>NUCLEOTIDE SEQUENCE</scope>
</reference>
<comment type="caution">
    <text evidence="1">The sequence shown here is derived from an EMBL/GenBank/DDBJ whole genome shotgun (WGS) entry which is preliminary data.</text>
</comment>
<accession>A0A1J5P4N7</accession>
<name>A0A1J5P4N7_9ZZZZ</name>
<dbReference type="AlphaFoldDB" id="A0A1J5P4N7"/>
<protein>
    <submittedName>
        <fullName evidence="1">Uncharacterized protein</fullName>
    </submittedName>
</protein>